<dbReference type="RefSeq" id="WP_150448955.1">
    <property type="nucleotide sequence ID" value="NZ_VYSA01000002.1"/>
</dbReference>
<protein>
    <submittedName>
        <fullName evidence="1">Uncharacterized protein</fullName>
    </submittedName>
</protein>
<dbReference type="Proteomes" id="UP000325827">
    <property type="component" value="Unassembled WGS sequence"/>
</dbReference>
<comment type="caution">
    <text evidence="1">The sequence shown here is derived from an EMBL/GenBank/DDBJ whole genome shotgun (WGS) entry which is preliminary data.</text>
</comment>
<organism evidence="1 2">
    <name type="scientific">Microbacterium rhizomatis</name>
    <dbReference type="NCBI Taxonomy" id="1631477"/>
    <lineage>
        <taxon>Bacteria</taxon>
        <taxon>Bacillati</taxon>
        <taxon>Actinomycetota</taxon>
        <taxon>Actinomycetes</taxon>
        <taxon>Micrococcales</taxon>
        <taxon>Microbacteriaceae</taxon>
        <taxon>Microbacterium</taxon>
    </lineage>
</organism>
<keyword evidence="2" id="KW-1185">Reference proteome</keyword>
<reference evidence="2" key="1">
    <citation type="submission" date="2019-09" db="EMBL/GenBank/DDBJ databases">
        <title>Mumia zhuanghuii sp. nov. isolated from the intestinal contents of plateau pika (Ochotona curzoniae) in the Qinghai-Tibet plateau of China.</title>
        <authorList>
            <person name="Tian Z."/>
        </authorList>
    </citation>
    <scope>NUCLEOTIDE SEQUENCE [LARGE SCALE GENOMIC DNA]</scope>
    <source>
        <strain evidence="2">JCM 30598</strain>
    </source>
</reference>
<sequence>MHIAGVLPPDAPDPRDAHRELLRVLAFPLMGLVPQPTIEDHDSFGFIEGKDAEGRWQMSVSITYTLWRNPADHEDPVNLAELDEQTRESLDVEPAWERPAWLIEGVQRLRYPMLWEAVRTSWHRDESEYTTLSRQLVDHANYVLMNQFREELGLPRGPHGDTAWQISQSAVNPAVTLEIDGVEVAASEIDTDPFVYAVGARLAPDVVTTVVIARDHLPYVRVALSLRKGTTGERTRD</sequence>
<evidence type="ECO:0000313" key="1">
    <source>
        <dbReference type="EMBL" id="KAA9107925.1"/>
    </source>
</evidence>
<name>A0A5J5J071_9MICO</name>
<gene>
    <name evidence="1" type="ORF">F6B43_10900</name>
</gene>
<dbReference type="OrthoDB" id="4915037at2"/>
<dbReference type="AlphaFoldDB" id="A0A5J5J071"/>
<dbReference type="EMBL" id="VYSA01000002">
    <property type="protein sequence ID" value="KAA9107925.1"/>
    <property type="molecule type" value="Genomic_DNA"/>
</dbReference>
<evidence type="ECO:0000313" key="2">
    <source>
        <dbReference type="Proteomes" id="UP000325827"/>
    </source>
</evidence>
<accession>A0A5J5J071</accession>
<proteinExistence type="predicted"/>